<protein>
    <recommendedName>
        <fullName evidence="2">histidine kinase</fullName>
        <ecNumber evidence="2">2.7.13.3</ecNumber>
    </recommendedName>
</protein>
<comment type="catalytic activity">
    <reaction evidence="1">
        <text>ATP + protein L-histidine = ADP + protein N-phospho-L-histidine.</text>
        <dbReference type="EC" id="2.7.13.3"/>
    </reaction>
</comment>
<dbReference type="InterPro" id="IPR004358">
    <property type="entry name" value="Sig_transdc_His_kin-like_C"/>
</dbReference>
<feature type="region of interest" description="Disordered" evidence="5">
    <location>
        <begin position="1"/>
        <end position="32"/>
    </location>
</feature>
<dbReference type="GO" id="GO:0016020">
    <property type="term" value="C:membrane"/>
    <property type="evidence" value="ECO:0007669"/>
    <property type="project" value="InterPro"/>
</dbReference>
<dbReference type="EMBL" id="BJVJ01000004">
    <property type="protein sequence ID" value="GEL21830.1"/>
    <property type="molecule type" value="Genomic_DNA"/>
</dbReference>
<evidence type="ECO:0000256" key="1">
    <source>
        <dbReference type="ARBA" id="ARBA00000085"/>
    </source>
</evidence>
<evidence type="ECO:0000256" key="2">
    <source>
        <dbReference type="ARBA" id="ARBA00012438"/>
    </source>
</evidence>
<dbReference type="InterPro" id="IPR050640">
    <property type="entry name" value="Bact_2-comp_sensor_kinase"/>
</dbReference>
<dbReference type="Pfam" id="PF06580">
    <property type="entry name" value="His_kinase"/>
    <property type="match status" value="1"/>
</dbReference>
<dbReference type="PANTHER" id="PTHR34220:SF7">
    <property type="entry name" value="SENSOR HISTIDINE KINASE YPDA"/>
    <property type="match status" value="1"/>
</dbReference>
<dbReference type="InterPro" id="IPR036890">
    <property type="entry name" value="HATPase_C_sf"/>
</dbReference>
<evidence type="ECO:0000256" key="3">
    <source>
        <dbReference type="ARBA" id="ARBA00022777"/>
    </source>
</evidence>
<dbReference type="Gene3D" id="3.30.565.10">
    <property type="entry name" value="Histidine kinase-like ATPase, C-terminal domain"/>
    <property type="match status" value="1"/>
</dbReference>
<dbReference type="PRINTS" id="PR00344">
    <property type="entry name" value="BCTRLSENSOR"/>
</dbReference>
<dbReference type="InterPro" id="IPR005467">
    <property type="entry name" value="His_kinase_dom"/>
</dbReference>
<dbReference type="SMART" id="SM00387">
    <property type="entry name" value="HATPase_c"/>
    <property type="match status" value="1"/>
</dbReference>
<dbReference type="InterPro" id="IPR010559">
    <property type="entry name" value="Sig_transdc_His_kin_internal"/>
</dbReference>
<keyword evidence="4" id="KW-0902">Two-component regulatory system</keyword>
<gene>
    <name evidence="7" type="ORF">PSU4_07840</name>
</gene>
<keyword evidence="3 7" id="KW-0418">Kinase</keyword>
<reference evidence="7 8" key="1">
    <citation type="submission" date="2019-07" db="EMBL/GenBank/DDBJ databases">
        <title>Whole genome shotgun sequence of Pseudonocardia sulfidoxydans NBRC 16205.</title>
        <authorList>
            <person name="Hosoyama A."/>
            <person name="Uohara A."/>
            <person name="Ohji S."/>
            <person name="Ichikawa N."/>
        </authorList>
    </citation>
    <scope>NUCLEOTIDE SEQUENCE [LARGE SCALE GENOMIC DNA]</scope>
    <source>
        <strain evidence="7 8">NBRC 16205</strain>
    </source>
</reference>
<dbReference type="GO" id="GO:0000155">
    <property type="term" value="F:phosphorelay sensor kinase activity"/>
    <property type="evidence" value="ECO:0007669"/>
    <property type="project" value="InterPro"/>
</dbReference>
<comment type="caution">
    <text evidence="7">The sequence shown here is derived from an EMBL/GenBank/DDBJ whole genome shotgun (WGS) entry which is preliminary data.</text>
</comment>
<evidence type="ECO:0000313" key="8">
    <source>
        <dbReference type="Proteomes" id="UP000321685"/>
    </source>
</evidence>
<organism evidence="7 8">
    <name type="scientific">Pseudonocardia sulfidoxydans NBRC 16205</name>
    <dbReference type="NCBI Taxonomy" id="1223511"/>
    <lineage>
        <taxon>Bacteria</taxon>
        <taxon>Bacillati</taxon>
        <taxon>Actinomycetota</taxon>
        <taxon>Actinomycetes</taxon>
        <taxon>Pseudonocardiales</taxon>
        <taxon>Pseudonocardiaceae</taxon>
        <taxon>Pseudonocardia</taxon>
    </lineage>
</organism>
<dbReference type="SUPFAM" id="SSF55874">
    <property type="entry name" value="ATPase domain of HSP90 chaperone/DNA topoisomerase II/histidine kinase"/>
    <property type="match status" value="1"/>
</dbReference>
<dbReference type="PANTHER" id="PTHR34220">
    <property type="entry name" value="SENSOR HISTIDINE KINASE YPDA"/>
    <property type="match status" value="1"/>
</dbReference>
<feature type="domain" description="Histidine kinase" evidence="6">
    <location>
        <begin position="273"/>
        <end position="373"/>
    </location>
</feature>
<proteinExistence type="predicted"/>
<name>A0A511DAJ7_9PSEU</name>
<evidence type="ECO:0000313" key="7">
    <source>
        <dbReference type="EMBL" id="GEL21830.1"/>
    </source>
</evidence>
<dbReference type="Pfam" id="PF02518">
    <property type="entry name" value="HATPase_c"/>
    <property type="match status" value="1"/>
</dbReference>
<evidence type="ECO:0000259" key="6">
    <source>
        <dbReference type="PROSITE" id="PS50109"/>
    </source>
</evidence>
<dbReference type="PROSITE" id="PS50109">
    <property type="entry name" value="HIS_KIN"/>
    <property type="match status" value="1"/>
</dbReference>
<accession>A0A511DAJ7</accession>
<evidence type="ECO:0000256" key="5">
    <source>
        <dbReference type="SAM" id="MobiDB-lite"/>
    </source>
</evidence>
<dbReference type="Proteomes" id="UP000321685">
    <property type="component" value="Unassembled WGS sequence"/>
</dbReference>
<keyword evidence="8" id="KW-1185">Reference proteome</keyword>
<evidence type="ECO:0000256" key="4">
    <source>
        <dbReference type="ARBA" id="ARBA00023012"/>
    </source>
</evidence>
<dbReference type="EC" id="2.7.13.3" evidence="2"/>
<sequence length="379" mass="39766">MDAIGPTRVVGDDAPDGADPGTSTAAPGRRRRWWPRSRRLPASDAMAVLAAGQAIAEDLRGGLVHDRAGAAARRLRTLLDADAVGLGALSGPLAWAGRPDEDAAGLVDQVRRDGHRAGRAGRTLALPLPVRGEPGGVLVVVGAVPAAAARQAAAWTGEALARGRLESSAEAAERAELRALRAEISPHFVYNALTTIAAFVRSDPDRARELIRDFAEYIRHSLARRGEYTTLAGEFRAIEAYLELARAVLGERLRVQVRIAPEVLPVALPFLTLQPLVENAVQHGVERIEGGGSVQVSGEAQGTDCVIAVEDDGPGMDPEHARAALAGDASGSGLALANVDRRLRAVYGPQYGLVIETAEGAGTRIVVRVPRFAPGVVAV</sequence>
<dbReference type="AlphaFoldDB" id="A0A511DAJ7"/>
<keyword evidence="3 7" id="KW-0808">Transferase</keyword>
<dbReference type="InterPro" id="IPR003594">
    <property type="entry name" value="HATPase_dom"/>
</dbReference>